<dbReference type="PRINTS" id="PR00502">
    <property type="entry name" value="NUDIXFAMILY"/>
</dbReference>
<dbReference type="AlphaFoldDB" id="A0A1T2X235"/>
<comment type="cofactor">
    <cofactor evidence="1">
        <name>Mg(2+)</name>
        <dbReference type="ChEBI" id="CHEBI:18420"/>
    </cofactor>
</comment>
<dbReference type="RefSeq" id="WP_078502346.1">
    <property type="nucleotide sequence ID" value="NZ_MSZX01000014.1"/>
</dbReference>
<dbReference type="PROSITE" id="PS51462">
    <property type="entry name" value="NUDIX"/>
    <property type="match status" value="1"/>
</dbReference>
<dbReference type="PROSITE" id="PS00893">
    <property type="entry name" value="NUDIX_BOX"/>
    <property type="match status" value="1"/>
</dbReference>
<evidence type="ECO:0000259" key="4">
    <source>
        <dbReference type="PROSITE" id="PS51462"/>
    </source>
</evidence>
<evidence type="ECO:0000256" key="2">
    <source>
        <dbReference type="ARBA" id="ARBA00022801"/>
    </source>
</evidence>
<name>A0A1T2X235_9BACL</name>
<evidence type="ECO:0000256" key="3">
    <source>
        <dbReference type="RuleBase" id="RU003476"/>
    </source>
</evidence>
<dbReference type="InterPro" id="IPR000086">
    <property type="entry name" value="NUDIX_hydrolase_dom"/>
</dbReference>
<gene>
    <name evidence="5" type="ORF">BVG16_27220</name>
</gene>
<evidence type="ECO:0000313" key="6">
    <source>
        <dbReference type="Proteomes" id="UP000190188"/>
    </source>
</evidence>
<comment type="similarity">
    <text evidence="3">Belongs to the Nudix hydrolase family.</text>
</comment>
<comment type="caution">
    <text evidence="5">The sequence shown here is derived from an EMBL/GenBank/DDBJ whole genome shotgun (WGS) entry which is preliminary data.</text>
</comment>
<dbReference type="OrthoDB" id="9787476at2"/>
<keyword evidence="2 3" id="KW-0378">Hydrolase</keyword>
<dbReference type="InterPro" id="IPR015797">
    <property type="entry name" value="NUDIX_hydrolase-like_dom_sf"/>
</dbReference>
<dbReference type="Proteomes" id="UP000190188">
    <property type="component" value="Unassembled WGS sequence"/>
</dbReference>
<dbReference type="STRING" id="1324314.BVG16_27220"/>
<dbReference type="EMBL" id="MSZX01000014">
    <property type="protein sequence ID" value="OPA73776.1"/>
    <property type="molecule type" value="Genomic_DNA"/>
</dbReference>
<dbReference type="InterPro" id="IPR020476">
    <property type="entry name" value="Nudix_hydrolase"/>
</dbReference>
<dbReference type="Gene3D" id="3.90.79.10">
    <property type="entry name" value="Nucleoside Triphosphate Pyrophosphohydrolase"/>
    <property type="match status" value="1"/>
</dbReference>
<sequence>MGYIESIRELVGSSPLILVRPSVIVINPQAEILLVQYVNNVWGVPGGLMELGESVEECAIREVKEEIGLTLKSLQLIGVFSGKELYTKLRNGHEYYNVVIGYACTEFEGEIQPDGVEVLAAQFFSMKDLPENTDPFIKNKLKESDGHIQRILQATR</sequence>
<dbReference type="Pfam" id="PF00293">
    <property type="entry name" value="NUDIX"/>
    <property type="match status" value="1"/>
</dbReference>
<evidence type="ECO:0000256" key="1">
    <source>
        <dbReference type="ARBA" id="ARBA00001946"/>
    </source>
</evidence>
<reference evidence="5 6" key="1">
    <citation type="submission" date="2017-01" db="EMBL/GenBank/DDBJ databases">
        <title>Genome analysis of Paenibacillus selenitrireducens ES3-24.</title>
        <authorList>
            <person name="Xu D."/>
            <person name="Yao R."/>
            <person name="Zheng S."/>
        </authorList>
    </citation>
    <scope>NUCLEOTIDE SEQUENCE [LARGE SCALE GENOMIC DNA]</scope>
    <source>
        <strain evidence="5 6">ES3-24</strain>
    </source>
</reference>
<accession>A0A1T2X235</accession>
<dbReference type="PANTHER" id="PTHR43046">
    <property type="entry name" value="GDP-MANNOSE MANNOSYL HYDROLASE"/>
    <property type="match status" value="1"/>
</dbReference>
<feature type="domain" description="Nudix hydrolase" evidence="4">
    <location>
        <begin position="15"/>
        <end position="149"/>
    </location>
</feature>
<evidence type="ECO:0000313" key="5">
    <source>
        <dbReference type="EMBL" id="OPA73776.1"/>
    </source>
</evidence>
<dbReference type="SUPFAM" id="SSF55811">
    <property type="entry name" value="Nudix"/>
    <property type="match status" value="1"/>
</dbReference>
<dbReference type="CDD" id="cd04677">
    <property type="entry name" value="NUDIX_Hydrolase"/>
    <property type="match status" value="1"/>
</dbReference>
<dbReference type="GO" id="GO:0016787">
    <property type="term" value="F:hydrolase activity"/>
    <property type="evidence" value="ECO:0007669"/>
    <property type="project" value="UniProtKB-KW"/>
</dbReference>
<dbReference type="PANTHER" id="PTHR43046:SF2">
    <property type="entry name" value="8-OXO-DGTP DIPHOSPHATASE-RELATED"/>
    <property type="match status" value="1"/>
</dbReference>
<dbReference type="InterPro" id="IPR020084">
    <property type="entry name" value="NUDIX_hydrolase_CS"/>
</dbReference>
<keyword evidence="6" id="KW-1185">Reference proteome</keyword>
<protein>
    <submittedName>
        <fullName evidence="5">DNA mismatch repair protein MutT</fullName>
    </submittedName>
</protein>
<proteinExistence type="inferred from homology"/>
<organism evidence="5 6">
    <name type="scientific">Paenibacillus selenitireducens</name>
    <dbReference type="NCBI Taxonomy" id="1324314"/>
    <lineage>
        <taxon>Bacteria</taxon>
        <taxon>Bacillati</taxon>
        <taxon>Bacillota</taxon>
        <taxon>Bacilli</taxon>
        <taxon>Bacillales</taxon>
        <taxon>Paenibacillaceae</taxon>
        <taxon>Paenibacillus</taxon>
    </lineage>
</organism>